<dbReference type="RefSeq" id="WP_106260295.1">
    <property type="nucleotide sequence ID" value="NZ_CAWNSW010000069.1"/>
</dbReference>
<evidence type="ECO:0008006" key="3">
    <source>
        <dbReference type="Google" id="ProtNLM"/>
    </source>
</evidence>
<sequence length="108" mass="12344">MQVSEAEWTDTEKTIARTAFDQAYGREIEALLKQVRADASTLVELSDLWRLHDFLSAKRHQVEGKYDYQYAALPFVFAGLVKDGWLHLQELEGLSKDKLAKINSLANM</sequence>
<evidence type="ECO:0000313" key="1">
    <source>
        <dbReference type="EMBL" id="PSB24210.1"/>
    </source>
</evidence>
<name>A0A2T1DUP8_9CYAN</name>
<organism evidence="1 2">
    <name type="scientific">Stenomitos frigidus ULC18</name>
    <dbReference type="NCBI Taxonomy" id="2107698"/>
    <lineage>
        <taxon>Bacteria</taxon>
        <taxon>Bacillati</taxon>
        <taxon>Cyanobacteriota</taxon>
        <taxon>Cyanophyceae</taxon>
        <taxon>Leptolyngbyales</taxon>
        <taxon>Leptolyngbyaceae</taxon>
        <taxon>Stenomitos</taxon>
    </lineage>
</organism>
<reference evidence="1 2" key="2">
    <citation type="submission" date="2018-03" db="EMBL/GenBank/DDBJ databases">
        <title>The ancient ancestry and fast evolution of plastids.</title>
        <authorList>
            <person name="Moore K.R."/>
            <person name="Magnabosco C."/>
            <person name="Momper L."/>
            <person name="Gold D.A."/>
            <person name="Bosak T."/>
            <person name="Fournier G.P."/>
        </authorList>
    </citation>
    <scope>NUCLEOTIDE SEQUENCE [LARGE SCALE GENOMIC DNA]</scope>
    <source>
        <strain evidence="1 2">ULC18</strain>
    </source>
</reference>
<accession>A0A2T1DUP8</accession>
<keyword evidence="2" id="KW-1185">Reference proteome</keyword>
<dbReference type="Pfam" id="PF18032">
    <property type="entry name" value="FRP"/>
    <property type="match status" value="1"/>
</dbReference>
<dbReference type="Gene3D" id="6.10.140.1840">
    <property type="match status" value="1"/>
</dbReference>
<dbReference type="AlphaFoldDB" id="A0A2T1DUP8"/>
<gene>
    <name evidence="1" type="ORF">C7B82_28025</name>
</gene>
<dbReference type="Proteomes" id="UP000239576">
    <property type="component" value="Unassembled WGS sequence"/>
</dbReference>
<proteinExistence type="predicted"/>
<dbReference type="OrthoDB" id="8239247at2"/>
<dbReference type="EMBL" id="PVWK01000151">
    <property type="protein sequence ID" value="PSB24210.1"/>
    <property type="molecule type" value="Genomic_DNA"/>
</dbReference>
<dbReference type="InterPro" id="IPR053747">
    <property type="entry name" value="Fluoresc_Recovery_Reg"/>
</dbReference>
<dbReference type="InterPro" id="IPR041601">
    <property type="entry name" value="FRP"/>
</dbReference>
<protein>
    <recommendedName>
        <fullName evidence="3">Fluorescence recovery protein (RFP)</fullName>
    </recommendedName>
</protein>
<evidence type="ECO:0000313" key="2">
    <source>
        <dbReference type="Proteomes" id="UP000239576"/>
    </source>
</evidence>
<reference evidence="2" key="1">
    <citation type="submission" date="2018-02" db="EMBL/GenBank/DDBJ databases">
        <authorList>
            <person name="Moore K."/>
            <person name="Momper L."/>
        </authorList>
    </citation>
    <scope>NUCLEOTIDE SEQUENCE [LARGE SCALE GENOMIC DNA]</scope>
    <source>
        <strain evidence="2">ULC18</strain>
    </source>
</reference>
<comment type="caution">
    <text evidence="1">The sequence shown here is derived from an EMBL/GenBank/DDBJ whole genome shotgun (WGS) entry which is preliminary data.</text>
</comment>
<dbReference type="GO" id="GO:0042651">
    <property type="term" value="C:thylakoid membrane"/>
    <property type="evidence" value="ECO:0007669"/>
    <property type="project" value="InterPro"/>
</dbReference>